<dbReference type="OrthoDB" id="9810445at2"/>
<keyword evidence="7" id="KW-0732">Signal</keyword>
<accession>A0A074N1E5</accession>
<comment type="cofactor">
    <cofactor evidence="1">
        <name>Zn(2+)</name>
        <dbReference type="ChEBI" id="CHEBI:29105"/>
    </cofactor>
</comment>
<evidence type="ECO:0000256" key="7">
    <source>
        <dbReference type="SAM" id="SignalP"/>
    </source>
</evidence>
<sequence length="494" mass="52346">MPNIFGSRKTAPLAAVSAAALALTGCVGGAPIPSSSAPITQAEAKQGAEYHPQFLEQFGGAMSGPQAAYVEQVGKGIAVHSGLGNARESFTVSLLNSPAHNAFAIPGGYVYTTRQLVTLMDNEAELAAVLGHEVGHVAARHSQRRQQAAQRNSILGILGAIGSSILLGNSGLGDTLSRTFLQGSQLLTLSYSRSQETEADNLGILYLTRAGYDPRAMGTVLASLAEQNNLEARVQGRNASIPEWASTHPNPASRVREALAKASPLAPGVTNGDTFLSRIDGLLYGDDPEQGIIEGLRFIHPDLRLTFTVPQGYYMVNGTRAVSINGQVGQAQMSLGPYTGDLDRYVRGVFAGVGGENQRLAPQEVRLTSVNGLRAGVGTARVNAQNGAIDVVVYAYEFAPDRAYHFAAVTPAGRANVFAPMFQSMRRITSQEAANVVPKRLQVVTVGRGDTIAGLARRMAYPTAQEERFRVLNSLGSGDRLTPGQKVKLVVRAR</sequence>
<keyword evidence="10" id="KW-1185">Reference proteome</keyword>
<feature type="chain" id="PRO_5001697468" evidence="7">
    <location>
        <begin position="23"/>
        <end position="494"/>
    </location>
</feature>
<dbReference type="Pfam" id="PF01435">
    <property type="entry name" value="Peptidase_M48"/>
    <property type="match status" value="1"/>
</dbReference>
<protein>
    <submittedName>
        <fullName evidence="9">Peptidase M48 Ste24p</fullName>
    </submittedName>
</protein>
<dbReference type="KEGG" id="elq:Ga0102493_112746"/>
<dbReference type="InterPro" id="IPR001915">
    <property type="entry name" value="Peptidase_M48"/>
</dbReference>
<keyword evidence="3" id="KW-0479">Metal-binding</keyword>
<evidence type="ECO:0000256" key="4">
    <source>
        <dbReference type="ARBA" id="ARBA00022801"/>
    </source>
</evidence>
<evidence type="ECO:0000259" key="8">
    <source>
        <dbReference type="PROSITE" id="PS51782"/>
    </source>
</evidence>
<dbReference type="CDD" id="cd07324">
    <property type="entry name" value="M48C_Oma1-like"/>
    <property type="match status" value="1"/>
</dbReference>
<proteinExistence type="predicted"/>
<dbReference type="GO" id="GO:0004222">
    <property type="term" value="F:metalloendopeptidase activity"/>
    <property type="evidence" value="ECO:0007669"/>
    <property type="project" value="InterPro"/>
</dbReference>
<dbReference type="PANTHER" id="PTHR22726:SF1">
    <property type="entry name" value="METALLOENDOPEPTIDASE OMA1, MITOCHONDRIAL"/>
    <property type="match status" value="1"/>
</dbReference>
<dbReference type="InterPro" id="IPR051156">
    <property type="entry name" value="Mito/Outer_Membr_Metalloprot"/>
</dbReference>
<organism evidence="9 10">
    <name type="scientific">Erythrobacter litoralis</name>
    <dbReference type="NCBI Taxonomy" id="39960"/>
    <lineage>
        <taxon>Bacteria</taxon>
        <taxon>Pseudomonadati</taxon>
        <taxon>Pseudomonadota</taxon>
        <taxon>Alphaproteobacteria</taxon>
        <taxon>Sphingomonadales</taxon>
        <taxon>Erythrobacteraceae</taxon>
        <taxon>Erythrobacter/Porphyrobacter group</taxon>
        <taxon>Erythrobacter</taxon>
    </lineage>
</organism>
<evidence type="ECO:0000256" key="2">
    <source>
        <dbReference type="ARBA" id="ARBA00022670"/>
    </source>
</evidence>
<keyword evidence="6" id="KW-0482">Metalloprotease</keyword>
<name>A0A074N1E5_9SPHN</name>
<dbReference type="RefSeq" id="WP_034901093.1">
    <property type="nucleotide sequence ID" value="NZ_CP017057.1"/>
</dbReference>
<dbReference type="GO" id="GO:0051603">
    <property type="term" value="P:proteolysis involved in protein catabolic process"/>
    <property type="evidence" value="ECO:0007669"/>
    <property type="project" value="TreeGrafter"/>
</dbReference>
<dbReference type="PATRIC" id="fig|39960.10.peg.1841"/>
<reference evidence="9 10" key="1">
    <citation type="submission" date="2014-04" db="EMBL/GenBank/DDBJ databases">
        <title>A comprehensive comparison of genomes of Erythrobacter spp. Strains.</title>
        <authorList>
            <person name="Zheng Q."/>
        </authorList>
    </citation>
    <scope>NUCLEOTIDE SEQUENCE [LARGE SCALE GENOMIC DNA]</scope>
    <source>
        <strain evidence="9 10">DSM 8509</strain>
    </source>
</reference>
<keyword evidence="5" id="KW-0862">Zinc</keyword>
<comment type="caution">
    <text evidence="9">The sequence shown here is derived from an EMBL/GenBank/DDBJ whole genome shotgun (WGS) entry which is preliminary data.</text>
</comment>
<dbReference type="PANTHER" id="PTHR22726">
    <property type="entry name" value="METALLOENDOPEPTIDASE OMA1"/>
    <property type="match status" value="1"/>
</dbReference>
<evidence type="ECO:0000256" key="5">
    <source>
        <dbReference type="ARBA" id="ARBA00022833"/>
    </source>
</evidence>
<evidence type="ECO:0000313" key="9">
    <source>
        <dbReference type="EMBL" id="KEO98765.1"/>
    </source>
</evidence>
<dbReference type="GO" id="GO:0046872">
    <property type="term" value="F:metal ion binding"/>
    <property type="evidence" value="ECO:0007669"/>
    <property type="project" value="UniProtKB-KW"/>
</dbReference>
<feature type="signal peptide" evidence="7">
    <location>
        <begin position="1"/>
        <end position="22"/>
    </location>
</feature>
<dbReference type="PROSITE" id="PS51782">
    <property type="entry name" value="LYSM"/>
    <property type="match status" value="1"/>
</dbReference>
<evidence type="ECO:0000256" key="3">
    <source>
        <dbReference type="ARBA" id="ARBA00022723"/>
    </source>
</evidence>
<evidence type="ECO:0000313" key="10">
    <source>
        <dbReference type="Proteomes" id="UP000027866"/>
    </source>
</evidence>
<evidence type="ECO:0000256" key="6">
    <source>
        <dbReference type="ARBA" id="ARBA00023049"/>
    </source>
</evidence>
<gene>
    <name evidence="9" type="ORF">EH32_06565</name>
</gene>
<feature type="domain" description="LysM" evidence="8">
    <location>
        <begin position="442"/>
        <end position="489"/>
    </location>
</feature>
<evidence type="ECO:0000256" key="1">
    <source>
        <dbReference type="ARBA" id="ARBA00001947"/>
    </source>
</evidence>
<dbReference type="AlphaFoldDB" id="A0A074N1E5"/>
<dbReference type="EMBL" id="JMIX01000003">
    <property type="protein sequence ID" value="KEO98765.1"/>
    <property type="molecule type" value="Genomic_DNA"/>
</dbReference>
<keyword evidence="2" id="KW-0645">Protease</keyword>
<dbReference type="InterPro" id="IPR018392">
    <property type="entry name" value="LysM"/>
</dbReference>
<dbReference type="GO" id="GO:0016020">
    <property type="term" value="C:membrane"/>
    <property type="evidence" value="ECO:0007669"/>
    <property type="project" value="TreeGrafter"/>
</dbReference>
<dbReference type="Gene3D" id="3.30.2010.10">
    <property type="entry name" value="Metalloproteases ('zincins'), catalytic domain"/>
    <property type="match status" value="1"/>
</dbReference>
<keyword evidence="4" id="KW-0378">Hydrolase</keyword>
<dbReference type="Proteomes" id="UP000027866">
    <property type="component" value="Unassembled WGS sequence"/>
</dbReference>